<dbReference type="EMBL" id="SODO01000012">
    <property type="protein sequence ID" value="TDW56983.1"/>
    <property type="molecule type" value="Genomic_DNA"/>
</dbReference>
<protein>
    <recommendedName>
        <fullName evidence="6">Pilus assembly protein PilO</fullName>
    </recommendedName>
</protein>
<gene>
    <name evidence="2" type="ORF">B6S09_02135</name>
    <name evidence="3" type="ORF">LY04_02788</name>
</gene>
<dbReference type="EMBL" id="NQJF01000002">
    <property type="protein sequence ID" value="OYD25667.1"/>
    <property type="molecule type" value="Genomic_DNA"/>
</dbReference>
<evidence type="ECO:0000313" key="5">
    <source>
        <dbReference type="Proteomes" id="UP000295058"/>
    </source>
</evidence>
<sequence>MSILDSLPLKNTEELKRELSSPLVQWTGLAILVIVVFMFMVLPYLQWRGQFIDTIKVDSAQLIKLESLNAKRDSVNTIREKVDAIHEKAQSHLLQARTYNGAISEQLTMLESIFRPLDISFESRRFGEGAYESWLGERIHTEWVFVGSSQSLLDFLYRMADEDIIIIPDDMEMIPYQVRGEAKYKLSGKLISYRKLAVDQLKQQERLK</sequence>
<reference evidence="3 5" key="2">
    <citation type="submission" date="2019-03" db="EMBL/GenBank/DDBJ databases">
        <title>Genomic Encyclopedia of Archaeal and Bacterial Type Strains, Phase II (KMG-II): from individual species to whole genera.</title>
        <authorList>
            <person name="Goeker M."/>
        </authorList>
    </citation>
    <scope>NUCLEOTIDE SEQUENCE [LARGE SCALE GENOMIC DNA]</scope>
    <source>
        <strain evidence="3 5">DSM 15594</strain>
    </source>
</reference>
<reference evidence="2 4" key="1">
    <citation type="submission" date="2017-08" db="EMBL/GenBank/DDBJ databases">
        <title>Draft Genome Sequence of the Marine Bacterium Oceanimonas baumannii ATCC 700832.</title>
        <authorList>
            <person name="Mcclelland W.D."/>
            <person name="Brennan M.A."/>
            <person name="Trachtenberg A.M."/>
            <person name="Maclea K.S."/>
        </authorList>
    </citation>
    <scope>NUCLEOTIDE SEQUENCE [LARGE SCALE GENOMIC DNA]</scope>
    <source>
        <strain evidence="2 4">ATCC 700832</strain>
    </source>
</reference>
<dbReference type="Proteomes" id="UP000243640">
    <property type="component" value="Unassembled WGS sequence"/>
</dbReference>
<keyword evidence="5" id="KW-1185">Reference proteome</keyword>
<name>A0A235CNR7_9GAMM</name>
<proteinExistence type="predicted"/>
<keyword evidence="1" id="KW-0472">Membrane</keyword>
<dbReference type="RefSeq" id="WP_094276857.1">
    <property type="nucleotide sequence ID" value="NZ_JBLWZI010000001.1"/>
</dbReference>
<evidence type="ECO:0008006" key="6">
    <source>
        <dbReference type="Google" id="ProtNLM"/>
    </source>
</evidence>
<feature type="transmembrane region" description="Helical" evidence="1">
    <location>
        <begin position="23"/>
        <end position="45"/>
    </location>
</feature>
<dbReference type="OrthoDB" id="5865606at2"/>
<organism evidence="2 4">
    <name type="scientific">Oceanimonas baumannii</name>
    <dbReference type="NCBI Taxonomy" id="129578"/>
    <lineage>
        <taxon>Bacteria</taxon>
        <taxon>Pseudomonadati</taxon>
        <taxon>Pseudomonadota</taxon>
        <taxon>Gammaproteobacteria</taxon>
        <taxon>Aeromonadales</taxon>
        <taxon>Aeromonadaceae</taxon>
        <taxon>Oceanimonas</taxon>
    </lineage>
</organism>
<comment type="caution">
    <text evidence="2">The sequence shown here is derived from an EMBL/GenBank/DDBJ whole genome shotgun (WGS) entry which is preliminary data.</text>
</comment>
<evidence type="ECO:0000313" key="2">
    <source>
        <dbReference type="EMBL" id="OYD25667.1"/>
    </source>
</evidence>
<accession>A0A235CNR7</accession>
<keyword evidence="1" id="KW-1133">Transmembrane helix</keyword>
<keyword evidence="1" id="KW-0812">Transmembrane</keyword>
<evidence type="ECO:0000313" key="3">
    <source>
        <dbReference type="EMBL" id="TDW56983.1"/>
    </source>
</evidence>
<evidence type="ECO:0000313" key="4">
    <source>
        <dbReference type="Proteomes" id="UP000243640"/>
    </source>
</evidence>
<evidence type="ECO:0000256" key="1">
    <source>
        <dbReference type="SAM" id="Phobius"/>
    </source>
</evidence>
<dbReference type="AlphaFoldDB" id="A0A235CNR7"/>
<dbReference type="Proteomes" id="UP000295058">
    <property type="component" value="Unassembled WGS sequence"/>
</dbReference>